<dbReference type="EMBL" id="JACHBI010000019">
    <property type="protein sequence ID" value="MBB5577345.1"/>
    <property type="molecule type" value="Genomic_DNA"/>
</dbReference>
<keyword evidence="4" id="KW-1185">Reference proteome</keyword>
<comment type="caution">
    <text evidence="3">The sequence shown here is derived from an EMBL/GenBank/DDBJ whole genome shotgun (WGS) entry which is preliminary data.</text>
</comment>
<name>A0A7W8XXD8_9HYPH</name>
<dbReference type="Pfam" id="PF00903">
    <property type="entry name" value="Glyoxalase"/>
    <property type="match status" value="1"/>
</dbReference>
<dbReference type="InterPro" id="IPR037523">
    <property type="entry name" value="VOC_core"/>
</dbReference>
<accession>A0A7W8XXD8</accession>
<organism evidence="3 4">
    <name type="scientific">Rhizobium paranaense</name>
    <dbReference type="NCBI Taxonomy" id="1650438"/>
    <lineage>
        <taxon>Bacteria</taxon>
        <taxon>Pseudomonadati</taxon>
        <taxon>Pseudomonadota</taxon>
        <taxon>Alphaproteobacteria</taxon>
        <taxon>Hyphomicrobiales</taxon>
        <taxon>Rhizobiaceae</taxon>
        <taxon>Rhizobium/Agrobacterium group</taxon>
        <taxon>Rhizobium</taxon>
    </lineage>
</organism>
<gene>
    <name evidence="3" type="ORF">GGD50_005997</name>
</gene>
<dbReference type="Gene3D" id="3.10.180.10">
    <property type="entry name" value="2,3-Dihydroxybiphenyl 1,2-Dioxygenase, domain 1"/>
    <property type="match status" value="1"/>
</dbReference>
<dbReference type="InterPro" id="IPR029068">
    <property type="entry name" value="Glyas_Bleomycin-R_OHBP_Dase"/>
</dbReference>
<dbReference type="PROSITE" id="PS51819">
    <property type="entry name" value="VOC"/>
    <property type="match status" value="1"/>
</dbReference>
<keyword evidence="3" id="KW-0456">Lyase</keyword>
<evidence type="ECO:0000313" key="3">
    <source>
        <dbReference type="EMBL" id="MBB5577345.1"/>
    </source>
</evidence>
<feature type="region of interest" description="Disordered" evidence="1">
    <location>
        <begin position="1"/>
        <end position="25"/>
    </location>
</feature>
<feature type="compositionally biased region" description="Basic and acidic residues" evidence="1">
    <location>
        <begin position="1"/>
        <end position="11"/>
    </location>
</feature>
<protein>
    <submittedName>
        <fullName evidence="3">Catechol 2,3-dioxygenase-like lactoylglutathione lyase family enzyme</fullName>
    </submittedName>
</protein>
<evidence type="ECO:0000259" key="2">
    <source>
        <dbReference type="PROSITE" id="PS51819"/>
    </source>
</evidence>
<dbReference type="GO" id="GO:0051213">
    <property type="term" value="F:dioxygenase activity"/>
    <property type="evidence" value="ECO:0007669"/>
    <property type="project" value="UniProtKB-KW"/>
</dbReference>
<evidence type="ECO:0000256" key="1">
    <source>
        <dbReference type="SAM" id="MobiDB-lite"/>
    </source>
</evidence>
<dbReference type="RefSeq" id="WP_183940667.1">
    <property type="nucleotide sequence ID" value="NZ_JACHBI010000019.1"/>
</dbReference>
<dbReference type="AlphaFoldDB" id="A0A7W8XXD8"/>
<dbReference type="Proteomes" id="UP000549882">
    <property type="component" value="Unassembled WGS sequence"/>
</dbReference>
<dbReference type="SUPFAM" id="SSF54593">
    <property type="entry name" value="Glyoxalase/Bleomycin resistance protein/Dihydroxybiphenyl dioxygenase"/>
    <property type="match status" value="1"/>
</dbReference>
<reference evidence="3 4" key="1">
    <citation type="submission" date="2020-08" db="EMBL/GenBank/DDBJ databases">
        <title>Genomic Encyclopedia of Type Strains, Phase IV (KMG-V): Genome sequencing to study the core and pangenomes of soil and plant-associated prokaryotes.</title>
        <authorList>
            <person name="Whitman W."/>
        </authorList>
    </citation>
    <scope>NUCLEOTIDE SEQUENCE [LARGE SCALE GENOMIC DNA]</scope>
    <source>
        <strain evidence="3 4">SEMIA 4064</strain>
    </source>
</reference>
<evidence type="ECO:0000313" key="4">
    <source>
        <dbReference type="Proteomes" id="UP000549882"/>
    </source>
</evidence>
<sequence>MLKTEQARPDTGHLMNINPRHGGREDKSDNAFGLWGVDHIALPVTDIVMMEQFIREFLGGEPYYYAGFDDYDKGTNRKPHLFVRIGRTLLQITAETGPSTPQADDPNIAPHWAFRTSVEGLDANIERLKNEGIPFFGPMAHRDIDVVSVYFRSPEGHKLEFCTWDEYPVEKTKMMGAPGVGFIRWKELMHNWPNNR</sequence>
<dbReference type="GO" id="GO:0016829">
    <property type="term" value="F:lyase activity"/>
    <property type="evidence" value="ECO:0007669"/>
    <property type="project" value="UniProtKB-KW"/>
</dbReference>
<proteinExistence type="predicted"/>
<keyword evidence="3" id="KW-0223">Dioxygenase</keyword>
<keyword evidence="3" id="KW-0560">Oxidoreductase</keyword>
<dbReference type="InterPro" id="IPR004360">
    <property type="entry name" value="Glyas_Fos-R_dOase_dom"/>
</dbReference>
<feature type="domain" description="VOC" evidence="2">
    <location>
        <begin position="36"/>
        <end position="164"/>
    </location>
</feature>